<dbReference type="AlphaFoldDB" id="A0A024G5U8"/>
<dbReference type="EMBL" id="CAIX01000023">
    <property type="protein sequence ID" value="CCI41695.1"/>
    <property type="molecule type" value="Genomic_DNA"/>
</dbReference>
<accession>A0A024G5U8</accession>
<organism evidence="2 3">
    <name type="scientific">Albugo candida</name>
    <dbReference type="NCBI Taxonomy" id="65357"/>
    <lineage>
        <taxon>Eukaryota</taxon>
        <taxon>Sar</taxon>
        <taxon>Stramenopiles</taxon>
        <taxon>Oomycota</taxon>
        <taxon>Peronosporomycetes</taxon>
        <taxon>Albuginales</taxon>
        <taxon>Albuginaceae</taxon>
        <taxon>Albugo</taxon>
    </lineage>
</organism>
<comment type="caution">
    <text evidence="2">The sequence shown here is derived from an EMBL/GenBank/DDBJ whole genome shotgun (WGS) entry which is preliminary data.</text>
</comment>
<keyword evidence="3" id="KW-1185">Reference proteome</keyword>
<feature type="compositionally biased region" description="Basic and acidic residues" evidence="1">
    <location>
        <begin position="1"/>
        <end position="15"/>
    </location>
</feature>
<proteinExistence type="predicted"/>
<name>A0A024G5U8_9STRA</name>
<protein>
    <submittedName>
        <fullName evidence="2">Uncharacterized protein</fullName>
    </submittedName>
</protein>
<evidence type="ECO:0000256" key="1">
    <source>
        <dbReference type="SAM" id="MobiDB-lite"/>
    </source>
</evidence>
<evidence type="ECO:0000313" key="2">
    <source>
        <dbReference type="EMBL" id="CCI41695.1"/>
    </source>
</evidence>
<gene>
    <name evidence="2" type="ORF">BN9_024790</name>
</gene>
<evidence type="ECO:0000313" key="3">
    <source>
        <dbReference type="Proteomes" id="UP000053237"/>
    </source>
</evidence>
<sequence>MNRMEVSQKEQDSRLSTDSPESRAVNLEREVGAGNNILTLEHPPPKDLLNVSPLTYFSIRRQQQQAGVEGLPARFADPGINMSQASDPGAYWVGLPAEYHPAIGISN</sequence>
<dbReference type="Proteomes" id="UP000053237">
    <property type="component" value="Unassembled WGS sequence"/>
</dbReference>
<reference evidence="2 3" key="1">
    <citation type="submission" date="2012-05" db="EMBL/GenBank/DDBJ databases">
        <title>Recombination and specialization in a pathogen metapopulation.</title>
        <authorList>
            <person name="Gardiner A."/>
            <person name="Kemen E."/>
            <person name="Schultz-Larsen T."/>
            <person name="MacLean D."/>
            <person name="Van Oosterhout C."/>
            <person name="Jones J.D.G."/>
        </authorList>
    </citation>
    <scope>NUCLEOTIDE SEQUENCE [LARGE SCALE GENOMIC DNA]</scope>
    <source>
        <strain evidence="2 3">Ac Nc2</strain>
    </source>
</reference>
<dbReference type="InParanoid" id="A0A024G5U8"/>
<dbReference type="OrthoDB" id="123609at2759"/>
<feature type="region of interest" description="Disordered" evidence="1">
    <location>
        <begin position="1"/>
        <end position="24"/>
    </location>
</feature>